<evidence type="ECO:0000256" key="1">
    <source>
        <dbReference type="ARBA" id="ARBA00022630"/>
    </source>
</evidence>
<comment type="caution">
    <text evidence="5">The sequence shown here is derived from an EMBL/GenBank/DDBJ whole genome shotgun (WGS) entry which is preliminary data.</text>
</comment>
<dbReference type="Pfam" id="PF01565">
    <property type="entry name" value="FAD_binding_4"/>
    <property type="match status" value="1"/>
</dbReference>
<keyword evidence="3" id="KW-0560">Oxidoreductase</keyword>
<name>A0ABN3VH01_9PSEU</name>
<proteinExistence type="predicted"/>
<dbReference type="InterPro" id="IPR016164">
    <property type="entry name" value="FAD-linked_Oxase-like_C"/>
</dbReference>
<evidence type="ECO:0000256" key="3">
    <source>
        <dbReference type="ARBA" id="ARBA00023002"/>
    </source>
</evidence>
<protein>
    <submittedName>
        <fullName evidence="5">FAD-binding oxidoreductase</fullName>
    </submittedName>
</protein>
<dbReference type="InterPro" id="IPR036318">
    <property type="entry name" value="FAD-bd_PCMH-like_sf"/>
</dbReference>
<gene>
    <name evidence="5" type="ORF">GCM10010470_44640</name>
</gene>
<dbReference type="PROSITE" id="PS51387">
    <property type="entry name" value="FAD_PCMH"/>
    <property type="match status" value="1"/>
</dbReference>
<keyword evidence="2" id="KW-0274">FAD</keyword>
<dbReference type="PANTHER" id="PTHR11748:SF114">
    <property type="entry name" value="ARYL-ALCOHOL OXIDASE VANILLYL-ALCOHOL OXIDASE (AFU_ORTHOLOGUE AFUA_3G09500)-RELATED"/>
    <property type="match status" value="1"/>
</dbReference>
<keyword evidence="6" id="KW-1185">Reference proteome</keyword>
<dbReference type="Gene3D" id="3.30.43.10">
    <property type="entry name" value="Uridine Diphospho-n-acetylenolpyruvylglucosamine Reductase, domain 2"/>
    <property type="match status" value="1"/>
</dbReference>
<evidence type="ECO:0000313" key="5">
    <source>
        <dbReference type="EMBL" id="GAA2804530.1"/>
    </source>
</evidence>
<sequence>MSALAGAVREWRDVVGDSHVSTDPSVLAAMGTTTYATEQAVTAVVHPGSRDEVRECLRIAARHHVPVYPVSTGKNWGYGSTVPPRDGCALLGLGRLNRIVDFDEDLAYVTVEPGVTQADLHAFLRSRRSRLRPSVTGSSPDSSLVGNVVERGLGEGLYGDRFSHVCGMEVVIPTGEVLRMGFTRYAGARTGPLHRWGVGPWLDGLFTQSNLGVVTRMTLWLAPRARNFLSFRFAAAETDLGALADAVRELRLAGVLGSGFVIANDVRALSGHQQYPRDLCGNQTPLPESARRKLREHWGLSAWNGEGSLHAVDAAHGRALREVVSRFLGPHTESLSFEAGERDTIQCGVPVEDHLAMAYWRKPAPRPERDLDPDRDRCGLIWITPVVPMTGRDVVAAVATIERTSTEFGFEPNIGLNLVSERTATVTTALVYDRDEPGQDDRARACHRRMSSQLVAQGYPPYRYTAHSAPELTATDDSASVIARLKSAVDPIGVLAPGRYELLSPNEYASHPTR</sequence>
<organism evidence="5 6">
    <name type="scientific">Saccharopolyspora taberi</name>
    <dbReference type="NCBI Taxonomy" id="60895"/>
    <lineage>
        <taxon>Bacteria</taxon>
        <taxon>Bacillati</taxon>
        <taxon>Actinomycetota</taxon>
        <taxon>Actinomycetes</taxon>
        <taxon>Pseudonocardiales</taxon>
        <taxon>Pseudonocardiaceae</taxon>
        <taxon>Saccharopolyspora</taxon>
    </lineage>
</organism>
<evidence type="ECO:0000259" key="4">
    <source>
        <dbReference type="PROSITE" id="PS51387"/>
    </source>
</evidence>
<dbReference type="InterPro" id="IPR016166">
    <property type="entry name" value="FAD-bd_PCMH"/>
</dbReference>
<dbReference type="RefSeq" id="WP_344682729.1">
    <property type="nucleotide sequence ID" value="NZ_BAAAUX010000019.1"/>
</dbReference>
<dbReference type="Proteomes" id="UP001500979">
    <property type="component" value="Unassembled WGS sequence"/>
</dbReference>
<dbReference type="Gene3D" id="3.40.462.10">
    <property type="entry name" value="FAD-linked oxidases, C-terminal domain"/>
    <property type="match status" value="1"/>
</dbReference>
<dbReference type="InterPro" id="IPR016167">
    <property type="entry name" value="FAD-bd_PCMH_sub1"/>
</dbReference>
<dbReference type="InterPro" id="IPR016169">
    <property type="entry name" value="FAD-bd_PCMH_sub2"/>
</dbReference>
<dbReference type="InterPro" id="IPR006094">
    <property type="entry name" value="Oxid_FAD_bind_N"/>
</dbReference>
<evidence type="ECO:0000313" key="6">
    <source>
        <dbReference type="Proteomes" id="UP001500979"/>
    </source>
</evidence>
<accession>A0ABN3VH01</accession>
<evidence type="ECO:0000256" key="2">
    <source>
        <dbReference type="ARBA" id="ARBA00022827"/>
    </source>
</evidence>
<dbReference type="EMBL" id="BAAAUX010000019">
    <property type="protein sequence ID" value="GAA2804530.1"/>
    <property type="molecule type" value="Genomic_DNA"/>
</dbReference>
<dbReference type="InterPro" id="IPR016170">
    <property type="entry name" value="Cytok_DH_C_sf"/>
</dbReference>
<dbReference type="SUPFAM" id="SSF55103">
    <property type="entry name" value="FAD-linked oxidases, C-terminal domain"/>
    <property type="match status" value="1"/>
</dbReference>
<feature type="domain" description="FAD-binding PCMH-type" evidence="4">
    <location>
        <begin position="37"/>
        <end position="224"/>
    </location>
</feature>
<dbReference type="PANTHER" id="PTHR11748">
    <property type="entry name" value="D-LACTATE DEHYDROGENASE"/>
    <property type="match status" value="1"/>
</dbReference>
<dbReference type="SUPFAM" id="SSF56176">
    <property type="entry name" value="FAD-binding/transporter-associated domain-like"/>
    <property type="match status" value="1"/>
</dbReference>
<dbReference type="Gene3D" id="3.30.465.10">
    <property type="match status" value="1"/>
</dbReference>
<reference evidence="5 6" key="1">
    <citation type="journal article" date="2019" name="Int. J. Syst. Evol. Microbiol.">
        <title>The Global Catalogue of Microorganisms (GCM) 10K type strain sequencing project: providing services to taxonomists for standard genome sequencing and annotation.</title>
        <authorList>
            <consortium name="The Broad Institute Genomics Platform"/>
            <consortium name="The Broad Institute Genome Sequencing Center for Infectious Disease"/>
            <person name="Wu L."/>
            <person name="Ma J."/>
        </authorList>
    </citation>
    <scope>NUCLEOTIDE SEQUENCE [LARGE SCALE GENOMIC DNA]</scope>
    <source>
        <strain evidence="5 6">JCM 9383</strain>
    </source>
</reference>
<keyword evidence="1" id="KW-0285">Flavoprotein</keyword>